<accession>A0A7S2KFS7</accession>
<dbReference type="EMBL" id="HBGY01013257">
    <property type="protein sequence ID" value="CAD9574504.1"/>
    <property type="molecule type" value="Transcribed_RNA"/>
</dbReference>
<gene>
    <name evidence="2" type="ORF">LDAN0321_LOCUS8519</name>
</gene>
<sequence>MNPEAENDEKDAVKNLEKKVAKYVAVYEHLEECTESSLQKMSRSELIITHDLSAEVIPYLLNPKYKNRFRQFVQIVKEMANMPKSQTLDLKQFSVIRQAIERFISKENGGANNTATLLTDSQYNYDSSRNHHRKQARHVHTSGGIQSSPAIFAGRKKPTCENTNTTNNRDESCSSSAQKKQKTTKRIDYRQLVETRQLILQTSPKKVEMTEEIVIEQPKETWKLMVTYTADQIKTKHIMCEEGCVEAASTMWMSSFGDRWDCCVSCQEKRFGTGTPIDAETRNGNGRSKVVQDFPAPTLVSSRWVGRQDFPAPTIGSSRSGRRVITRVDAEIRKTKRRSREVQDVPITKGRSREVQDFPKPENTIRIPSGRRIMGYFPGEWVPSSDS</sequence>
<feature type="region of interest" description="Disordered" evidence="1">
    <location>
        <begin position="155"/>
        <end position="180"/>
    </location>
</feature>
<proteinExistence type="predicted"/>
<reference evidence="2" key="1">
    <citation type="submission" date="2021-01" db="EMBL/GenBank/DDBJ databases">
        <authorList>
            <person name="Corre E."/>
            <person name="Pelletier E."/>
            <person name="Niang G."/>
            <person name="Scheremetjew M."/>
            <person name="Finn R."/>
            <person name="Kale V."/>
            <person name="Holt S."/>
            <person name="Cochrane G."/>
            <person name="Meng A."/>
            <person name="Brown T."/>
            <person name="Cohen L."/>
        </authorList>
    </citation>
    <scope>NUCLEOTIDE SEQUENCE</scope>
    <source>
        <strain evidence="2">B650</strain>
    </source>
</reference>
<organism evidence="2">
    <name type="scientific">Leptocylindrus danicus</name>
    <dbReference type="NCBI Taxonomy" id="163516"/>
    <lineage>
        <taxon>Eukaryota</taxon>
        <taxon>Sar</taxon>
        <taxon>Stramenopiles</taxon>
        <taxon>Ochrophyta</taxon>
        <taxon>Bacillariophyta</taxon>
        <taxon>Coscinodiscophyceae</taxon>
        <taxon>Chaetocerotophycidae</taxon>
        <taxon>Leptocylindrales</taxon>
        <taxon>Leptocylindraceae</taxon>
        <taxon>Leptocylindrus</taxon>
    </lineage>
</organism>
<feature type="compositionally biased region" description="Polar residues" evidence="1">
    <location>
        <begin position="160"/>
        <end position="177"/>
    </location>
</feature>
<evidence type="ECO:0000256" key="1">
    <source>
        <dbReference type="SAM" id="MobiDB-lite"/>
    </source>
</evidence>
<protein>
    <submittedName>
        <fullName evidence="2">Uncharacterized protein</fullName>
    </submittedName>
</protein>
<evidence type="ECO:0000313" key="2">
    <source>
        <dbReference type="EMBL" id="CAD9574504.1"/>
    </source>
</evidence>
<name>A0A7S2KFS7_9STRA</name>
<dbReference type="AlphaFoldDB" id="A0A7S2KFS7"/>